<reference evidence="1 2" key="1">
    <citation type="journal article" date="2012" name="Science">
        <title>The Paleozoic origin of enzymatic lignin decomposition reconstructed from 31 fungal genomes.</title>
        <authorList>
            <person name="Floudas D."/>
            <person name="Binder M."/>
            <person name="Riley R."/>
            <person name="Barry K."/>
            <person name="Blanchette R.A."/>
            <person name="Henrissat B."/>
            <person name="Martinez A.T."/>
            <person name="Otillar R."/>
            <person name="Spatafora J.W."/>
            <person name="Yadav J.S."/>
            <person name="Aerts A."/>
            <person name="Benoit I."/>
            <person name="Boyd A."/>
            <person name="Carlson A."/>
            <person name="Copeland A."/>
            <person name="Coutinho P.M."/>
            <person name="de Vries R.P."/>
            <person name="Ferreira P."/>
            <person name="Findley K."/>
            <person name="Foster B."/>
            <person name="Gaskell J."/>
            <person name="Glotzer D."/>
            <person name="Gorecki P."/>
            <person name="Heitman J."/>
            <person name="Hesse C."/>
            <person name="Hori C."/>
            <person name="Igarashi K."/>
            <person name="Jurgens J.A."/>
            <person name="Kallen N."/>
            <person name="Kersten P."/>
            <person name="Kohler A."/>
            <person name="Kuees U."/>
            <person name="Kumar T.K.A."/>
            <person name="Kuo A."/>
            <person name="LaButti K."/>
            <person name="Larrondo L.F."/>
            <person name="Lindquist E."/>
            <person name="Ling A."/>
            <person name="Lombard V."/>
            <person name="Lucas S."/>
            <person name="Lundell T."/>
            <person name="Martin R."/>
            <person name="McLaughlin D.J."/>
            <person name="Morgenstern I."/>
            <person name="Morin E."/>
            <person name="Murat C."/>
            <person name="Nagy L.G."/>
            <person name="Nolan M."/>
            <person name="Ohm R.A."/>
            <person name="Patyshakuliyeva A."/>
            <person name="Rokas A."/>
            <person name="Ruiz-Duenas F.J."/>
            <person name="Sabat G."/>
            <person name="Salamov A."/>
            <person name="Samejima M."/>
            <person name="Schmutz J."/>
            <person name="Slot J.C."/>
            <person name="St John F."/>
            <person name="Stenlid J."/>
            <person name="Sun H."/>
            <person name="Sun S."/>
            <person name="Syed K."/>
            <person name="Tsang A."/>
            <person name="Wiebenga A."/>
            <person name="Young D."/>
            <person name="Pisabarro A."/>
            <person name="Eastwood D.C."/>
            <person name="Martin F."/>
            <person name="Cullen D."/>
            <person name="Grigoriev I.V."/>
            <person name="Hibbett D.S."/>
        </authorList>
    </citation>
    <scope>NUCLEOTIDE SEQUENCE [LARGE SCALE GENOMIC DNA]</scope>
    <source>
        <strain evidence="1 2">MD-104</strain>
    </source>
</reference>
<organism evidence="1 2">
    <name type="scientific">Wolfiporia cocos (strain MD-104)</name>
    <name type="common">Brown rot fungus</name>
    <dbReference type="NCBI Taxonomy" id="742152"/>
    <lineage>
        <taxon>Eukaryota</taxon>
        <taxon>Fungi</taxon>
        <taxon>Dikarya</taxon>
        <taxon>Basidiomycota</taxon>
        <taxon>Agaricomycotina</taxon>
        <taxon>Agaricomycetes</taxon>
        <taxon>Polyporales</taxon>
        <taxon>Phaeolaceae</taxon>
        <taxon>Wolfiporia</taxon>
    </lineage>
</organism>
<sequence length="77" mass="8401">MIGRQRGRGVSRTLGSTAPDVLDTAVIGCEYYTSGYEITKNQWMCLQSGVGSLFAAHPPSRLLADNPQQSMSRLLKL</sequence>
<accession>A0A2H3JUY0</accession>
<evidence type="ECO:0000313" key="1">
    <source>
        <dbReference type="EMBL" id="PCH40524.1"/>
    </source>
</evidence>
<dbReference type="AlphaFoldDB" id="A0A2H3JUY0"/>
<gene>
    <name evidence="1" type="ORF">WOLCODRAFT_24171</name>
</gene>
<proteinExistence type="predicted"/>
<keyword evidence="2" id="KW-1185">Reference proteome</keyword>
<dbReference type="Proteomes" id="UP000218811">
    <property type="component" value="Unassembled WGS sequence"/>
</dbReference>
<evidence type="ECO:0000313" key="2">
    <source>
        <dbReference type="Proteomes" id="UP000218811"/>
    </source>
</evidence>
<protein>
    <submittedName>
        <fullName evidence="1">Uncharacterized protein</fullName>
    </submittedName>
</protein>
<dbReference type="EMBL" id="KB468053">
    <property type="protein sequence ID" value="PCH40524.1"/>
    <property type="molecule type" value="Genomic_DNA"/>
</dbReference>
<name>A0A2H3JUY0_WOLCO</name>